<evidence type="ECO:0000313" key="3">
    <source>
        <dbReference type="RefSeq" id="XP_028968764.1"/>
    </source>
</evidence>
<dbReference type="GeneID" id="114828509"/>
<evidence type="ECO:0000313" key="2">
    <source>
        <dbReference type="Proteomes" id="UP000694867"/>
    </source>
</evidence>
<protein>
    <submittedName>
        <fullName evidence="3">Uncharacterized protein LOC114828509</fullName>
    </submittedName>
</protein>
<dbReference type="Proteomes" id="UP000694867">
    <property type="component" value="Unplaced"/>
</dbReference>
<dbReference type="RefSeq" id="XP_028968764.1">
    <property type="nucleotide sequence ID" value="XM_029112931.1"/>
</dbReference>
<feature type="chain" id="PRO_5042552123" evidence="1">
    <location>
        <begin position="20"/>
        <end position="227"/>
    </location>
</feature>
<sequence length="227" mass="26136">MYWFRCLSFIVFGIVCAGAEVCNPQQYETCTNRFIERDFSFFEEIIKSYPNRMRPFHPDGTDIAQFCSGFQELVECYLTQYANCDAPDVEKEKIIRAAVSVLKLLCDTRDRTLIQNALQNARCYLEADAQCRSHNVTMYTWKEILRFERLLDRQATCNALIDHGACLLQKYTAAKCGGRRMEGEGKNSLEKIIRGWGGSYCSNAVEKSKLISLPLLGSMLYMLFLFR</sequence>
<proteinExistence type="predicted"/>
<reference evidence="3" key="1">
    <citation type="submission" date="2025-08" db="UniProtKB">
        <authorList>
            <consortium name="RefSeq"/>
        </authorList>
    </citation>
    <scope>IDENTIFICATION</scope>
</reference>
<keyword evidence="1" id="KW-0732">Signal</keyword>
<keyword evidence="2" id="KW-1185">Reference proteome</keyword>
<dbReference type="KEGG" id="goe:114828509"/>
<evidence type="ECO:0000256" key="1">
    <source>
        <dbReference type="SAM" id="SignalP"/>
    </source>
</evidence>
<feature type="signal peptide" evidence="1">
    <location>
        <begin position="1"/>
        <end position="19"/>
    </location>
</feature>
<dbReference type="AlphaFoldDB" id="A0AAJ7SHI6"/>
<accession>A0AAJ7SHI6</accession>
<name>A0AAJ7SHI6_9ACAR</name>
<organism evidence="2 3">
    <name type="scientific">Galendromus occidentalis</name>
    <name type="common">western predatory mite</name>
    <dbReference type="NCBI Taxonomy" id="34638"/>
    <lineage>
        <taxon>Eukaryota</taxon>
        <taxon>Metazoa</taxon>
        <taxon>Ecdysozoa</taxon>
        <taxon>Arthropoda</taxon>
        <taxon>Chelicerata</taxon>
        <taxon>Arachnida</taxon>
        <taxon>Acari</taxon>
        <taxon>Parasitiformes</taxon>
        <taxon>Mesostigmata</taxon>
        <taxon>Gamasina</taxon>
        <taxon>Phytoseioidea</taxon>
        <taxon>Phytoseiidae</taxon>
        <taxon>Typhlodrominae</taxon>
        <taxon>Galendromus</taxon>
    </lineage>
</organism>
<gene>
    <name evidence="3" type="primary">LOC114828509</name>
</gene>